<dbReference type="GO" id="GO:0003779">
    <property type="term" value="F:actin binding"/>
    <property type="evidence" value="ECO:0007669"/>
    <property type="project" value="UniProtKB-KW"/>
</dbReference>
<dbReference type="InterPro" id="IPR001605">
    <property type="entry name" value="PH_dom-spectrin-type"/>
</dbReference>
<feature type="compositionally biased region" description="Basic and acidic residues" evidence="11">
    <location>
        <begin position="2067"/>
        <end position="2079"/>
    </location>
</feature>
<dbReference type="FunFam" id="1.20.58.60:FF:000018">
    <property type="entry name" value="Spectrin beta chain"/>
    <property type="match status" value="1"/>
</dbReference>
<feature type="coiled-coil region" evidence="10">
    <location>
        <begin position="1475"/>
        <end position="1502"/>
    </location>
</feature>
<evidence type="ECO:0000313" key="14">
    <source>
        <dbReference type="Ensembl" id="ENSMMDP00005036465.1"/>
    </source>
</evidence>
<name>A0A667Z0K7_9TELE</name>
<dbReference type="CDD" id="cd00176">
    <property type="entry name" value="SPEC"/>
    <property type="match status" value="8"/>
</dbReference>
<evidence type="ECO:0000256" key="4">
    <source>
        <dbReference type="ARBA" id="ARBA00022490"/>
    </source>
</evidence>
<evidence type="ECO:0000259" key="12">
    <source>
        <dbReference type="PROSITE" id="PS50003"/>
    </source>
</evidence>
<feature type="domain" description="Calponin-homology (CH)" evidence="13">
    <location>
        <begin position="53"/>
        <end position="157"/>
    </location>
</feature>
<dbReference type="InterPro" id="IPR001715">
    <property type="entry name" value="CH_dom"/>
</dbReference>
<evidence type="ECO:0000256" key="11">
    <source>
        <dbReference type="SAM" id="MobiDB-lite"/>
    </source>
</evidence>
<evidence type="ECO:0000313" key="15">
    <source>
        <dbReference type="Proteomes" id="UP000472263"/>
    </source>
</evidence>
<evidence type="ECO:0000256" key="1">
    <source>
        <dbReference type="ARBA" id="ARBA00004245"/>
    </source>
</evidence>
<feature type="region of interest" description="Disordered" evidence="11">
    <location>
        <begin position="2058"/>
        <end position="2117"/>
    </location>
</feature>
<dbReference type="GO" id="GO:0005543">
    <property type="term" value="F:phospholipid binding"/>
    <property type="evidence" value="ECO:0007669"/>
    <property type="project" value="InterPro"/>
</dbReference>
<dbReference type="Pfam" id="PF15410">
    <property type="entry name" value="PH_9"/>
    <property type="match status" value="1"/>
</dbReference>
<dbReference type="InterPro" id="IPR036872">
    <property type="entry name" value="CH_dom_sf"/>
</dbReference>
<feature type="compositionally biased region" description="Polar residues" evidence="11">
    <location>
        <begin position="13"/>
        <end position="22"/>
    </location>
</feature>
<dbReference type="InterPro" id="IPR041681">
    <property type="entry name" value="PH_9"/>
</dbReference>
<keyword evidence="10" id="KW-0175">Coiled coil</keyword>
<dbReference type="FunFam" id="1.20.58.60:FF:000083">
    <property type="entry name" value="Spectrin beta chain"/>
    <property type="match status" value="1"/>
</dbReference>
<dbReference type="SUPFAM" id="SSF47576">
    <property type="entry name" value="Calponin-homology domain, CH-domain"/>
    <property type="match status" value="1"/>
</dbReference>
<dbReference type="FunFam" id="1.20.58.60:FF:000294">
    <property type="entry name" value="Spectrin beta chain"/>
    <property type="match status" value="1"/>
</dbReference>
<dbReference type="FunFam" id="1.10.418.10:FF:000003">
    <property type="entry name" value="Spectrin beta chain"/>
    <property type="match status" value="1"/>
</dbReference>
<dbReference type="SMART" id="SM00150">
    <property type="entry name" value="SPEC"/>
    <property type="match status" value="16"/>
</dbReference>
<feature type="coiled-coil region" evidence="10">
    <location>
        <begin position="1049"/>
        <end position="1090"/>
    </location>
</feature>
<dbReference type="Gene3D" id="1.10.418.10">
    <property type="entry name" value="Calponin-like domain"/>
    <property type="match status" value="2"/>
</dbReference>
<keyword evidence="15" id="KW-1185">Reference proteome</keyword>
<dbReference type="SUPFAM" id="SSF46966">
    <property type="entry name" value="Spectrin repeat"/>
    <property type="match status" value="15"/>
</dbReference>
<dbReference type="FunFam" id="2.30.29.30:FF:000024">
    <property type="entry name" value="Spectrin beta chain"/>
    <property type="match status" value="1"/>
</dbReference>
<dbReference type="SMART" id="SM00233">
    <property type="entry name" value="PH"/>
    <property type="match status" value="1"/>
</dbReference>
<dbReference type="PROSITE" id="PS00019">
    <property type="entry name" value="ACTININ_1"/>
    <property type="match status" value="1"/>
</dbReference>
<reference evidence="14" key="3">
    <citation type="submission" date="2025-09" db="UniProtKB">
        <authorList>
            <consortium name="Ensembl"/>
        </authorList>
    </citation>
    <scope>IDENTIFICATION</scope>
</reference>
<protein>
    <recommendedName>
        <fullName evidence="9">Spectrin beta chain</fullName>
    </recommendedName>
</protein>
<dbReference type="PROSITE" id="PS50021">
    <property type="entry name" value="CH"/>
    <property type="match status" value="2"/>
</dbReference>
<dbReference type="Ensembl" id="ENSMMDT00005037252.1">
    <property type="protein sequence ID" value="ENSMMDP00005036465.1"/>
    <property type="gene ID" value="ENSMMDG00005001948.1"/>
</dbReference>
<dbReference type="InterPro" id="IPR011993">
    <property type="entry name" value="PH-like_dom_sf"/>
</dbReference>
<accession>A0A667Z0K7</accession>
<dbReference type="GO" id="GO:0008091">
    <property type="term" value="C:spectrin"/>
    <property type="evidence" value="ECO:0007669"/>
    <property type="project" value="InterPro"/>
</dbReference>
<proteinExistence type="inferred from homology"/>
<dbReference type="FunFam" id="1.20.58.60:FF:000011">
    <property type="entry name" value="Spectrin beta chain"/>
    <property type="match status" value="1"/>
</dbReference>
<dbReference type="PROSITE" id="PS00020">
    <property type="entry name" value="ACTININ_2"/>
    <property type="match status" value="1"/>
</dbReference>
<feature type="compositionally biased region" description="Low complexity" evidence="11">
    <location>
        <begin position="2100"/>
        <end position="2113"/>
    </location>
</feature>
<dbReference type="GO" id="GO:0005200">
    <property type="term" value="F:structural constituent of cytoskeleton"/>
    <property type="evidence" value="ECO:0007669"/>
    <property type="project" value="UniProtKB-UniRule"/>
</dbReference>
<evidence type="ECO:0000256" key="8">
    <source>
        <dbReference type="ARBA" id="ARBA00023212"/>
    </source>
</evidence>
<dbReference type="Pfam" id="PF00435">
    <property type="entry name" value="Spectrin"/>
    <property type="match status" value="16"/>
</dbReference>
<evidence type="ECO:0000256" key="10">
    <source>
        <dbReference type="SAM" id="Coils"/>
    </source>
</evidence>
<evidence type="ECO:0000256" key="3">
    <source>
        <dbReference type="ARBA" id="ARBA00022467"/>
    </source>
</evidence>
<dbReference type="FunFam" id="1.20.58.60:FF:000033">
    <property type="entry name" value="Spectrin beta chain"/>
    <property type="match status" value="1"/>
</dbReference>
<keyword evidence="6" id="KW-0007">Acetylation</keyword>
<evidence type="ECO:0000259" key="13">
    <source>
        <dbReference type="PROSITE" id="PS50021"/>
    </source>
</evidence>
<organism evidence="14 15">
    <name type="scientific">Myripristis murdjan</name>
    <name type="common">pinecone soldierfish</name>
    <dbReference type="NCBI Taxonomy" id="586833"/>
    <lineage>
        <taxon>Eukaryota</taxon>
        <taxon>Metazoa</taxon>
        <taxon>Chordata</taxon>
        <taxon>Craniata</taxon>
        <taxon>Vertebrata</taxon>
        <taxon>Euteleostomi</taxon>
        <taxon>Actinopterygii</taxon>
        <taxon>Neopterygii</taxon>
        <taxon>Teleostei</taxon>
        <taxon>Neoteleostei</taxon>
        <taxon>Acanthomorphata</taxon>
        <taxon>Holocentriformes</taxon>
        <taxon>Holocentridae</taxon>
        <taxon>Myripristis</taxon>
    </lineage>
</organism>
<dbReference type="FunFam" id="1.20.58.60:FF:000059">
    <property type="entry name" value="Spectrin beta chain"/>
    <property type="match status" value="1"/>
</dbReference>
<dbReference type="GeneTree" id="ENSGT00940000156343"/>
<dbReference type="PROSITE" id="PS50003">
    <property type="entry name" value="PH_DOMAIN"/>
    <property type="match status" value="1"/>
</dbReference>
<dbReference type="InterPro" id="IPR001589">
    <property type="entry name" value="Actinin_actin-bd_CS"/>
</dbReference>
<dbReference type="Gene3D" id="1.20.58.60">
    <property type="match status" value="11"/>
</dbReference>
<dbReference type="InterPro" id="IPR002017">
    <property type="entry name" value="Spectrin_repeat"/>
</dbReference>
<evidence type="ECO:0000256" key="7">
    <source>
        <dbReference type="ARBA" id="ARBA00023203"/>
    </source>
</evidence>
<dbReference type="Proteomes" id="UP000472263">
    <property type="component" value="Chromosome 13"/>
</dbReference>
<keyword evidence="3 9" id="KW-0117">Actin capping</keyword>
<keyword evidence="4 9" id="KW-0963">Cytoplasm</keyword>
<evidence type="ECO:0000256" key="2">
    <source>
        <dbReference type="ARBA" id="ARBA00006826"/>
    </source>
</evidence>
<evidence type="ECO:0000256" key="6">
    <source>
        <dbReference type="ARBA" id="ARBA00022990"/>
    </source>
</evidence>
<dbReference type="PRINTS" id="PR00683">
    <property type="entry name" value="SPECTRINPH"/>
</dbReference>
<sequence length="2243" mass="258955">MANASPDLDNADAQRQLNNNNRPISSGLWETECTSAKLFECSRIKALADERDAVQKKTFTKWVNSHLARVSCRIADLYNDLRDGYMLTRLLEVLSGELLPRPTRGRMRIHCLENVDKALQFLKEQRVHLENVGSHDIVDGNHRLTLGLIWTIILRFQIQVIKIETEDNRETRSAKDALLLWCQMKTAGYPEVNIQNFTTCWRDGLAFNALIHRHRPDLIEFHKLTRSNATHNLQQAFNIAEQSLGLTKLLDPEDVNTENPDEKSIITYVVSYYHYFSKMKALIVEGKRVGKVLDNCIEAEKIINRYEALASDLLDWIEKTIAVISNQKFANSLTGVQQQLQAFTTYCTIEKPIKFQEKGNLEVLLFTIQSKLRANNQKPYVPNDGKLISDINKAWERLEKAEHERGVALRKELIRQEKLELLAQRFDHKTTMRQAWLNENQRLVSQDNFGYDLPAVEAAMKKHEAIEADIASYEERIGVVVELAAEMEAEGYYDIRRILARKENILGQWSLLKELVVGRKARLEKNLALQKTFQDMVYMIDWMEDMQVQLLSKDFGKHLLEVDDLLQKHSLQEADISVQAERVETLNAAALKFTTIEGYQPCDPQVICNRVNHVSSCLEELKQLAVKRRAELEESRQLWAFFQVGRVQVKALSPRDCPASFFGFKDDFSLLEKSFGTAGIQERIMEVKGEWKRLEDQAAQRLGHLQEALNFFQFSTETDDLLAWLQDAYRLVSSEDFGHDEYSTQSLLKKHRGVREAIDKHRLHVVTLRKHMVALPLQYREQEVLQRLFELLVAEVAVLRQQWLHDALAVYHMFSEVNACELWIDEKEQWLDKMEIPERLEDVEVVAHRFESLDQEMNSLMGRILDVNQIVQQLLDGGHPSSTEVRGCQDHLNSRWNQIVELVEQKKDHLDSVLRLQNYLLECAEIKSQIQDKRKAIDATQYVGSDLGGVLALQRRLSTMEGALSVLEPKLLHLQEEAEHLATAHPDRAMEVLVPFEGISVEWEELKRTLQGCEDSLMVAGRLQTFIQDLDSFLTWLVQTQTAAASDQLPNALEEAERLINKHAALKEEISRYEEDYERLQAVNELLESEEAPLPHAALQQWLQKLDVGWNKLLEMWESRREVLVQAHIFHLFLRDVKQAESFLNNQESALAHIELPTTVETVEAAIKKHKDFTTTMELNLHRIKAVIEAGESLISQNNIYSERIRERVDTGNQNRELAQQWLEKLNDQWELQRFLQDCHELGDWVCEKMLMARDSSRDETQKLHKKWLKHQAFMAELAQNKEWLEKIEREGQQLIQEKPELSPVVRRKLGEIRECWQDLESTTQAKARQLFEANKADLLVQSYSSLDQRLDQLEGQLAYVDQGQDLTSVNKQLKKLQTMETQMEEWYKEVGDLQVQAASMPQQGQIKETVAGRQAAVETRMVRLIEPLKERRRILLASKEVHQVGRDLEDEILWVQERLPMATAQEHGSSLQAVQQLMKKNQTLQRELQGHRSRIEDVLERAGIIASIRSPEADCVRAGQDQLAQLWALLWAETERRQLVLDAMYQAQQYYFDTAEVEAWLSEQELHMMNEEKGKDEPSTLQLLKKHLVLEQTIEDYAETIGLLSQQCRQLLEMGHPDCKRQSQIDRLYVSLKDLVEERKSRLEQQYWLYQLNREVDELEQWIAQREVVASSPELGQDYEHVTVLQEKFTEFASETSSVGQERVTAVNQMVDELIDYGHAEAATIAEWKDGVNEAWADLLELMETRAQMLAASHQLHKFFSDCREVLSQIEDKHRRLPEVRARQGGTANTSTLQRLMNSFEQDIQLLVTQVRQLQESAAQLRTVYAGEKAEAIASREHEVMQSWKELLTSCEECRVQITTATDKLRFFGMVRDQIMWMESIICQIGTGEKPRDVSSVEVLMNYHQSLKSEVEARSRSVLECIEMGKTLLAARNPAAEEIKEKLDRVVAKQHELSEKWDKHWEVLQHLLEVHQFAQEAVVAEAWLTAQEPFINSNELGESVDEVEQLIRRHEAFRKAAATWEERFSSLRRLTTVTSTVVKSSPGSCATNFLLARGEVPRLPNGVPEKSSRPDRPRARDRPKPRRRPRPKEPGETTRRSRSAPAQSSPAVAQPPTHTAHHEGFLFRKLDIETLKKSANSRSWVNLYCVLNKGEMGFYKDAKNTTTPYNNEPLLNLSHCNCDVTNGYKKKKNVFTLKTKDGSEFLFHAKDEVRHSCILTLITNKITILAVVVHPILLKSTQIPHP</sequence>
<keyword evidence="7 9" id="KW-0009">Actin-binding</keyword>
<evidence type="ECO:0000256" key="9">
    <source>
        <dbReference type="PIRNR" id="PIRNR002297"/>
    </source>
</evidence>
<dbReference type="SMART" id="SM00033">
    <property type="entry name" value="CH"/>
    <property type="match status" value="2"/>
</dbReference>
<dbReference type="SUPFAM" id="SSF50729">
    <property type="entry name" value="PH domain-like"/>
    <property type="match status" value="1"/>
</dbReference>
<gene>
    <name evidence="14" type="primary">SPTBN4</name>
    <name evidence="14" type="synonym">sptbn4</name>
</gene>
<feature type="domain" description="Calponin-homology (CH)" evidence="13">
    <location>
        <begin position="172"/>
        <end position="277"/>
    </location>
</feature>
<reference evidence="14" key="2">
    <citation type="submission" date="2025-08" db="UniProtKB">
        <authorList>
            <consortium name="Ensembl"/>
        </authorList>
    </citation>
    <scope>IDENTIFICATION</scope>
</reference>
<dbReference type="InterPro" id="IPR001849">
    <property type="entry name" value="PH_domain"/>
</dbReference>
<dbReference type="PANTHER" id="PTHR11915">
    <property type="entry name" value="SPECTRIN/FILAMIN RELATED CYTOSKELETAL PROTEIN"/>
    <property type="match status" value="1"/>
</dbReference>
<keyword evidence="5" id="KW-0677">Repeat</keyword>
<comment type="similarity">
    <text evidence="2 9">Belongs to the spectrin family.</text>
</comment>
<dbReference type="GO" id="GO:0016020">
    <property type="term" value="C:membrane"/>
    <property type="evidence" value="ECO:0007669"/>
    <property type="project" value="UniProtKB-ARBA"/>
</dbReference>
<reference evidence="14" key="1">
    <citation type="submission" date="2019-06" db="EMBL/GenBank/DDBJ databases">
        <authorList>
            <consortium name="Wellcome Sanger Institute Data Sharing"/>
        </authorList>
    </citation>
    <scope>NUCLEOTIDE SEQUENCE [LARGE SCALE GENOMIC DNA]</scope>
</reference>
<dbReference type="GO" id="GO:0051693">
    <property type="term" value="P:actin filament capping"/>
    <property type="evidence" value="ECO:0007669"/>
    <property type="project" value="UniProtKB-UniRule"/>
</dbReference>
<dbReference type="FunFam" id="1.10.418.10:FF:000004">
    <property type="entry name" value="Spectrin beta chain"/>
    <property type="match status" value="1"/>
</dbReference>
<keyword evidence="8 9" id="KW-0206">Cytoskeleton</keyword>
<dbReference type="InterPro" id="IPR016343">
    <property type="entry name" value="Spectrin_bsu"/>
</dbReference>
<evidence type="ECO:0000256" key="5">
    <source>
        <dbReference type="ARBA" id="ARBA00022737"/>
    </source>
</evidence>
<dbReference type="InterPro" id="IPR018159">
    <property type="entry name" value="Spectrin/alpha-actinin"/>
</dbReference>
<feature type="domain" description="PH" evidence="12">
    <location>
        <begin position="2116"/>
        <end position="2224"/>
    </location>
</feature>
<dbReference type="Pfam" id="PF00307">
    <property type="entry name" value="CH"/>
    <property type="match status" value="2"/>
</dbReference>
<feature type="coiled-coil region" evidence="10">
    <location>
        <begin position="1337"/>
        <end position="1397"/>
    </location>
</feature>
<feature type="coiled-coil region" evidence="10">
    <location>
        <begin position="1798"/>
        <end position="1832"/>
    </location>
</feature>
<dbReference type="Gene3D" id="2.30.29.30">
    <property type="entry name" value="Pleckstrin-homology domain (PH domain)/Phosphotyrosine-binding domain (PTB)"/>
    <property type="match status" value="1"/>
</dbReference>
<comment type="subcellular location">
    <subcellularLocation>
        <location evidence="1">Cytoplasm</location>
        <location evidence="1">Cytoskeleton</location>
    </subcellularLocation>
</comment>
<dbReference type="CDD" id="cd10571">
    <property type="entry name" value="PH_beta_spectrin"/>
    <property type="match status" value="1"/>
</dbReference>
<dbReference type="FunFam" id="1.20.58.60:FF:000019">
    <property type="entry name" value="Spectrin beta chain"/>
    <property type="match status" value="1"/>
</dbReference>
<dbReference type="PIRSF" id="PIRSF002297">
    <property type="entry name" value="Spectrin_beta_subunit"/>
    <property type="match status" value="1"/>
</dbReference>
<feature type="region of interest" description="Disordered" evidence="11">
    <location>
        <begin position="1"/>
        <end position="22"/>
    </location>
</feature>